<sequence length="130" mass="14862">MTGKVVFVLLLASLVAMVIAEAEHHIQKRQGDNSHWCCNILNNKGQVPARHRQIKVLMTVYEFKGNPPVMTSRQIYRTETVLEARPCPNGNLVCCRDYILIQDNCMHMDEALKNLDLLERLKKSGLLGRF</sequence>
<accession>A0A8J1TZW9</accession>
<organism evidence="1 2">
    <name type="scientific">Owenia fusiformis</name>
    <name type="common">Polychaete worm</name>
    <dbReference type="NCBI Taxonomy" id="6347"/>
    <lineage>
        <taxon>Eukaryota</taxon>
        <taxon>Metazoa</taxon>
        <taxon>Spiralia</taxon>
        <taxon>Lophotrochozoa</taxon>
        <taxon>Annelida</taxon>
        <taxon>Polychaeta</taxon>
        <taxon>Sedentaria</taxon>
        <taxon>Canalipalpata</taxon>
        <taxon>Sabellida</taxon>
        <taxon>Oweniida</taxon>
        <taxon>Oweniidae</taxon>
        <taxon>Owenia</taxon>
    </lineage>
</organism>
<proteinExistence type="predicted"/>
<keyword evidence="2" id="KW-1185">Reference proteome</keyword>
<dbReference type="EMBL" id="CAIIXF020000006">
    <property type="protein sequence ID" value="CAH1787188.1"/>
    <property type="molecule type" value="Genomic_DNA"/>
</dbReference>
<dbReference type="Proteomes" id="UP000749559">
    <property type="component" value="Unassembled WGS sequence"/>
</dbReference>
<evidence type="ECO:0000313" key="1">
    <source>
        <dbReference type="EMBL" id="CAH1787188.1"/>
    </source>
</evidence>
<dbReference type="AlphaFoldDB" id="A0A8J1TZW9"/>
<evidence type="ECO:0000313" key="2">
    <source>
        <dbReference type="Proteomes" id="UP000749559"/>
    </source>
</evidence>
<reference evidence="1" key="1">
    <citation type="submission" date="2022-03" db="EMBL/GenBank/DDBJ databases">
        <authorList>
            <person name="Martin C."/>
        </authorList>
    </citation>
    <scope>NUCLEOTIDE SEQUENCE</scope>
</reference>
<name>A0A8J1TZW9_OWEFU</name>
<gene>
    <name evidence="1" type="ORF">OFUS_LOCUS12945</name>
</gene>
<protein>
    <submittedName>
        <fullName evidence="1">Uncharacterized protein</fullName>
    </submittedName>
</protein>
<comment type="caution">
    <text evidence="1">The sequence shown here is derived from an EMBL/GenBank/DDBJ whole genome shotgun (WGS) entry which is preliminary data.</text>
</comment>